<organism evidence="1 2">
    <name type="scientific">Tuber aestivum</name>
    <name type="common">summer truffle</name>
    <dbReference type="NCBI Taxonomy" id="59557"/>
    <lineage>
        <taxon>Eukaryota</taxon>
        <taxon>Fungi</taxon>
        <taxon>Dikarya</taxon>
        <taxon>Ascomycota</taxon>
        <taxon>Pezizomycotina</taxon>
        <taxon>Pezizomycetes</taxon>
        <taxon>Pezizales</taxon>
        <taxon>Tuberaceae</taxon>
        <taxon>Tuber</taxon>
    </lineage>
</organism>
<evidence type="ECO:0000313" key="1">
    <source>
        <dbReference type="EMBL" id="CUS11269.1"/>
    </source>
</evidence>
<sequence length="144" mass="16053">MELVAELNEKIQEVNALHDKVTKHCTTTKDHDYGVISDKEIHDLQWPNINNERCLLVIQNELTMGTTVGCGNGLESFTCTFDMCEIKHTSHKIVVLSYNKKLGRFPAAGDSGSILLGRYSCIVGLLSDHSGLSEETDIMYVIPR</sequence>
<gene>
    <name evidence="1" type="ORF">GSTUAT00004633001</name>
</gene>
<reference evidence="1" key="1">
    <citation type="submission" date="2015-10" db="EMBL/GenBank/DDBJ databases">
        <authorList>
            <person name="Regsiter A."/>
            <person name="william w."/>
        </authorList>
    </citation>
    <scope>NUCLEOTIDE SEQUENCE</scope>
    <source>
        <strain evidence="1">Montdore</strain>
    </source>
</reference>
<dbReference type="EMBL" id="LN891026">
    <property type="protein sequence ID" value="CUS11269.1"/>
    <property type="molecule type" value="Genomic_DNA"/>
</dbReference>
<dbReference type="Proteomes" id="UP001412239">
    <property type="component" value="Unassembled WGS sequence"/>
</dbReference>
<protein>
    <recommendedName>
        <fullName evidence="3">Peptidase S1 domain-containing protein</fullName>
    </recommendedName>
</protein>
<dbReference type="AlphaFoldDB" id="A0A292PUP2"/>
<evidence type="ECO:0000313" key="2">
    <source>
        <dbReference type="Proteomes" id="UP001412239"/>
    </source>
</evidence>
<evidence type="ECO:0008006" key="3">
    <source>
        <dbReference type="Google" id="ProtNLM"/>
    </source>
</evidence>
<name>A0A292PUP2_9PEZI</name>
<keyword evidence="2" id="KW-1185">Reference proteome</keyword>
<accession>A0A292PUP2</accession>
<proteinExistence type="predicted"/>